<protein>
    <submittedName>
        <fullName evidence="3">ADP-ribose glycohydrolase OARD1-like</fullName>
    </submittedName>
</protein>
<dbReference type="PANTHER" id="PTHR12521:SF0">
    <property type="entry name" value="ADP-RIBOSE GLYCOHYDROLASE OARD1"/>
    <property type="match status" value="1"/>
</dbReference>
<keyword evidence="1" id="KW-0479">Metal-binding</keyword>
<dbReference type="RefSeq" id="XP_028148257.1">
    <property type="nucleotide sequence ID" value="XM_028292456.1"/>
</dbReference>
<dbReference type="PANTHER" id="PTHR12521">
    <property type="entry name" value="PROTEIN C6ORF130"/>
    <property type="match status" value="1"/>
</dbReference>
<sequence length="190" mass="21572">RHGVTTEEKRDLLALPDDYSLAHTIPSSIRDARGLASAFRRKFGRVAELQCQLPAPGKALKLKDASRYLFYLVTKDTVHDQPTYQDVWDALIQLREHVLESVQKLAMPKLECRQLDWRVVRNMVEDIFKDTEVQVLVSCNPHSYWCGAKTVPCHFCATGSCKRGSSCRYQHTVRVPARLQEGPSSKEGAM</sequence>
<dbReference type="GO" id="GO:0008270">
    <property type="term" value="F:zinc ion binding"/>
    <property type="evidence" value="ECO:0007669"/>
    <property type="project" value="UniProtKB-KW"/>
</dbReference>
<accession>A0A6P7GQE7</accession>
<reference evidence="3" key="1">
    <citation type="submission" date="2025-08" db="UniProtKB">
        <authorList>
            <consortium name="RefSeq"/>
        </authorList>
    </citation>
    <scope>IDENTIFICATION</scope>
    <source>
        <tissue evidence="3">Whole insect</tissue>
    </source>
</reference>
<dbReference type="SUPFAM" id="SSF52949">
    <property type="entry name" value="Macro domain-like"/>
    <property type="match status" value="1"/>
</dbReference>
<dbReference type="InterPro" id="IPR050892">
    <property type="entry name" value="ADP-ribose_metab_enzymes"/>
</dbReference>
<feature type="zinc finger region" description="C3H1-type" evidence="1">
    <location>
        <begin position="147"/>
        <end position="174"/>
    </location>
</feature>
<evidence type="ECO:0000313" key="3">
    <source>
        <dbReference type="RefSeq" id="XP_028148257.1"/>
    </source>
</evidence>
<dbReference type="AlphaFoldDB" id="A0A6P7GQE7"/>
<dbReference type="PROSITE" id="PS50103">
    <property type="entry name" value="ZF_C3H1"/>
    <property type="match status" value="1"/>
</dbReference>
<dbReference type="GO" id="GO:0140291">
    <property type="term" value="P:peptidyl-glutamate ADP-deribosylation"/>
    <property type="evidence" value="ECO:0007669"/>
    <property type="project" value="TreeGrafter"/>
</dbReference>
<proteinExistence type="predicted"/>
<dbReference type="InParanoid" id="A0A6P7GQE7"/>
<dbReference type="InterPro" id="IPR043472">
    <property type="entry name" value="Macro_dom-like"/>
</dbReference>
<organism evidence="3">
    <name type="scientific">Diabrotica virgifera virgifera</name>
    <name type="common">western corn rootworm</name>
    <dbReference type="NCBI Taxonomy" id="50390"/>
    <lineage>
        <taxon>Eukaryota</taxon>
        <taxon>Metazoa</taxon>
        <taxon>Ecdysozoa</taxon>
        <taxon>Arthropoda</taxon>
        <taxon>Hexapoda</taxon>
        <taxon>Insecta</taxon>
        <taxon>Pterygota</taxon>
        <taxon>Neoptera</taxon>
        <taxon>Endopterygota</taxon>
        <taxon>Coleoptera</taxon>
        <taxon>Polyphaga</taxon>
        <taxon>Cucujiformia</taxon>
        <taxon>Chrysomeloidea</taxon>
        <taxon>Chrysomelidae</taxon>
        <taxon>Galerucinae</taxon>
        <taxon>Diabroticina</taxon>
        <taxon>Diabroticites</taxon>
        <taxon>Diabrotica</taxon>
    </lineage>
</organism>
<keyword evidence="1" id="KW-0862">Zinc</keyword>
<dbReference type="FunCoup" id="A0A6P7GQE7">
    <property type="interactions" value="15"/>
</dbReference>
<dbReference type="Gene3D" id="3.40.220.10">
    <property type="entry name" value="Leucine Aminopeptidase, subunit E, domain 1"/>
    <property type="match status" value="1"/>
</dbReference>
<name>A0A6P7GQE7_DIAVI</name>
<gene>
    <name evidence="3" type="primary">LOC114341648</name>
</gene>
<dbReference type="Gene3D" id="4.10.1000.10">
    <property type="entry name" value="Zinc finger, CCCH-type"/>
    <property type="match status" value="1"/>
</dbReference>
<feature type="non-terminal residue" evidence="3">
    <location>
        <position position="1"/>
    </location>
</feature>
<evidence type="ECO:0000256" key="1">
    <source>
        <dbReference type="PROSITE-ProRule" id="PRU00723"/>
    </source>
</evidence>
<feature type="domain" description="C3H1-type" evidence="2">
    <location>
        <begin position="147"/>
        <end position="174"/>
    </location>
</feature>
<dbReference type="InterPro" id="IPR000571">
    <property type="entry name" value="Znf_CCCH"/>
</dbReference>
<evidence type="ECO:0000259" key="2">
    <source>
        <dbReference type="PROSITE" id="PS50103"/>
    </source>
</evidence>
<keyword evidence="1" id="KW-0863">Zinc-finger</keyword>